<dbReference type="GO" id="GO:0016491">
    <property type="term" value="F:oxidoreductase activity"/>
    <property type="evidence" value="ECO:0007669"/>
    <property type="project" value="InterPro"/>
</dbReference>
<dbReference type="Pfam" id="PF00970">
    <property type="entry name" value="FAD_binding_6"/>
    <property type="match status" value="1"/>
</dbReference>
<dbReference type="EMBL" id="BONI01000039">
    <property type="protein sequence ID" value="GIG07852.1"/>
    <property type="molecule type" value="Genomic_DNA"/>
</dbReference>
<sequence length="254" mass="27703">MARAAVPGGLSPRLVWRAARLVEFRDETPSARTLVFDVPDWPGHLPGQHVDVRLTAEDGYSTERSYSIATPADGTRVALTVQLVEDGEVSPYLTQTLSVGDVIELRGPVGGWFVWRSADQAPVLLIGGGSGIVPLMAMIRARRAAGSKALFRLLYSVRTPEDRYYADELRTRARDDFGLDVGYVYTRKTPEGWPLPPRRLGVADVNNGGWPPDFQPACFVCGPTGFVEAVADILIALGHDARRVKTERFGPSGT</sequence>
<dbReference type="InterPro" id="IPR050415">
    <property type="entry name" value="MRET"/>
</dbReference>
<keyword evidence="3" id="KW-0411">Iron-sulfur</keyword>
<dbReference type="SUPFAM" id="SSF63380">
    <property type="entry name" value="Riboflavin synthase domain-like"/>
    <property type="match status" value="1"/>
</dbReference>
<evidence type="ECO:0000259" key="4">
    <source>
        <dbReference type="PROSITE" id="PS51384"/>
    </source>
</evidence>
<dbReference type="InterPro" id="IPR008333">
    <property type="entry name" value="Cbr1-like_FAD-bd_dom"/>
</dbReference>
<reference evidence="5 6" key="1">
    <citation type="submission" date="2021-01" db="EMBL/GenBank/DDBJ databases">
        <title>Whole genome shotgun sequence of Catellatospora coxensis NBRC 107359.</title>
        <authorList>
            <person name="Komaki H."/>
            <person name="Tamura T."/>
        </authorList>
    </citation>
    <scope>NUCLEOTIDE SEQUENCE [LARGE SCALE GENOMIC DNA]</scope>
    <source>
        <strain evidence="5 6">NBRC 107359</strain>
    </source>
</reference>
<keyword evidence="2" id="KW-0479">Metal-binding</keyword>
<dbReference type="PROSITE" id="PS51384">
    <property type="entry name" value="FAD_FR"/>
    <property type="match status" value="1"/>
</dbReference>
<organism evidence="5 6">
    <name type="scientific">Catellatospora coxensis</name>
    <dbReference type="NCBI Taxonomy" id="310354"/>
    <lineage>
        <taxon>Bacteria</taxon>
        <taxon>Bacillati</taxon>
        <taxon>Actinomycetota</taxon>
        <taxon>Actinomycetes</taxon>
        <taxon>Micromonosporales</taxon>
        <taxon>Micromonosporaceae</taxon>
        <taxon>Catellatospora</taxon>
    </lineage>
</organism>
<dbReference type="PANTHER" id="PTHR47354:SF5">
    <property type="entry name" value="PROTEIN RFBI"/>
    <property type="match status" value="1"/>
</dbReference>
<dbReference type="InterPro" id="IPR017927">
    <property type="entry name" value="FAD-bd_FR_type"/>
</dbReference>
<dbReference type="PANTHER" id="PTHR47354">
    <property type="entry name" value="NADH OXIDOREDUCTASE HCR"/>
    <property type="match status" value="1"/>
</dbReference>
<dbReference type="InterPro" id="IPR001709">
    <property type="entry name" value="Flavoprot_Pyr_Nucl_cyt_Rdtase"/>
</dbReference>
<dbReference type="CDD" id="cd06217">
    <property type="entry name" value="FNR_iron_sulfur_binding_3"/>
    <property type="match status" value="1"/>
</dbReference>
<dbReference type="PRINTS" id="PR00406">
    <property type="entry name" value="CYTB5RDTASE"/>
</dbReference>
<dbReference type="Proteomes" id="UP000630887">
    <property type="component" value="Unassembled WGS sequence"/>
</dbReference>
<dbReference type="Gene3D" id="3.40.50.80">
    <property type="entry name" value="Nucleotide-binding domain of ferredoxin-NADP reductase (FNR) module"/>
    <property type="match status" value="1"/>
</dbReference>
<comment type="cofactor">
    <cofactor evidence="1">
        <name>FAD</name>
        <dbReference type="ChEBI" id="CHEBI:57692"/>
    </cofactor>
</comment>
<evidence type="ECO:0000313" key="6">
    <source>
        <dbReference type="Proteomes" id="UP000630887"/>
    </source>
</evidence>
<feature type="domain" description="FAD-binding FR-type" evidence="4">
    <location>
        <begin position="14"/>
        <end position="115"/>
    </location>
</feature>
<dbReference type="InterPro" id="IPR039261">
    <property type="entry name" value="FNR_nucleotide-bd"/>
</dbReference>
<evidence type="ECO:0000256" key="3">
    <source>
        <dbReference type="ARBA" id="ARBA00023014"/>
    </source>
</evidence>
<keyword evidence="2" id="KW-0001">2Fe-2S</keyword>
<protein>
    <submittedName>
        <fullName evidence="5">Oxidoreductase</fullName>
    </submittedName>
</protein>
<evidence type="ECO:0000256" key="2">
    <source>
        <dbReference type="ARBA" id="ARBA00022714"/>
    </source>
</evidence>
<dbReference type="SUPFAM" id="SSF52343">
    <property type="entry name" value="Ferredoxin reductase-like, C-terminal NADP-linked domain"/>
    <property type="match status" value="1"/>
</dbReference>
<dbReference type="Pfam" id="PF00175">
    <property type="entry name" value="NAD_binding_1"/>
    <property type="match status" value="1"/>
</dbReference>
<gene>
    <name evidence="5" type="ORF">Cco03nite_45520</name>
</gene>
<comment type="caution">
    <text evidence="5">The sequence shown here is derived from an EMBL/GenBank/DDBJ whole genome shotgun (WGS) entry which is preliminary data.</text>
</comment>
<dbReference type="PRINTS" id="PR00371">
    <property type="entry name" value="FPNCR"/>
</dbReference>
<dbReference type="InterPro" id="IPR001433">
    <property type="entry name" value="OxRdtase_FAD/NAD-bd"/>
</dbReference>
<evidence type="ECO:0000313" key="5">
    <source>
        <dbReference type="EMBL" id="GIG07852.1"/>
    </source>
</evidence>
<name>A0A8J3KWW4_9ACTN</name>
<proteinExistence type="predicted"/>
<dbReference type="Gene3D" id="2.40.30.10">
    <property type="entry name" value="Translation factors"/>
    <property type="match status" value="1"/>
</dbReference>
<evidence type="ECO:0000256" key="1">
    <source>
        <dbReference type="ARBA" id="ARBA00001974"/>
    </source>
</evidence>
<keyword evidence="2" id="KW-0408">Iron</keyword>
<dbReference type="InterPro" id="IPR017938">
    <property type="entry name" value="Riboflavin_synthase-like_b-brl"/>
</dbReference>
<accession>A0A8J3KWW4</accession>
<dbReference type="RefSeq" id="WP_203694182.1">
    <property type="nucleotide sequence ID" value="NZ_BAAALC010000014.1"/>
</dbReference>
<dbReference type="GO" id="GO:0051537">
    <property type="term" value="F:2 iron, 2 sulfur cluster binding"/>
    <property type="evidence" value="ECO:0007669"/>
    <property type="project" value="UniProtKB-KW"/>
</dbReference>
<dbReference type="AlphaFoldDB" id="A0A8J3KWW4"/>
<keyword evidence="6" id="KW-1185">Reference proteome</keyword>